<dbReference type="CDD" id="cd04647">
    <property type="entry name" value="LbH_MAT_like"/>
    <property type="match status" value="1"/>
</dbReference>
<gene>
    <name evidence="1" type="primary">dapH_1</name>
    <name evidence="1" type="ORF">DYBT9275_01612</name>
</gene>
<evidence type="ECO:0000313" key="2">
    <source>
        <dbReference type="Proteomes" id="UP000680038"/>
    </source>
</evidence>
<dbReference type="Gene3D" id="2.160.10.10">
    <property type="entry name" value="Hexapeptide repeat proteins"/>
    <property type="match status" value="2"/>
</dbReference>
<evidence type="ECO:0000313" key="1">
    <source>
        <dbReference type="EMBL" id="CAG4995336.1"/>
    </source>
</evidence>
<keyword evidence="1" id="KW-0808">Transferase</keyword>
<dbReference type="EC" id="2.3.1.89" evidence="1"/>
<comment type="caution">
    <text evidence="1">The sequence shown here is derived from an EMBL/GenBank/DDBJ whole genome shotgun (WGS) entry which is preliminary data.</text>
</comment>
<dbReference type="SUPFAM" id="SSF51161">
    <property type="entry name" value="Trimeric LpxA-like enzymes"/>
    <property type="match status" value="1"/>
</dbReference>
<dbReference type="AlphaFoldDB" id="A0A916JAN1"/>
<proteinExistence type="predicted"/>
<dbReference type="RefSeq" id="WP_215238242.1">
    <property type="nucleotide sequence ID" value="NZ_CAJRAF010000001.1"/>
</dbReference>
<dbReference type="PANTHER" id="PTHR23416">
    <property type="entry name" value="SIALIC ACID SYNTHASE-RELATED"/>
    <property type="match status" value="1"/>
</dbReference>
<dbReference type="GO" id="GO:0047200">
    <property type="term" value="F:tetrahydrodipicolinate N-acetyltransferase activity"/>
    <property type="evidence" value="ECO:0007669"/>
    <property type="project" value="UniProtKB-EC"/>
</dbReference>
<keyword evidence="2" id="KW-1185">Reference proteome</keyword>
<dbReference type="Proteomes" id="UP000680038">
    <property type="component" value="Unassembled WGS sequence"/>
</dbReference>
<protein>
    <submittedName>
        <fullName evidence="1">2,3,4,5-tetrahydropyridine-2,6-dicarboxylate N-acetyltransferase</fullName>
        <ecNumber evidence="1">2.3.1.89</ecNumber>
    </submittedName>
</protein>
<dbReference type="InterPro" id="IPR001451">
    <property type="entry name" value="Hexapep"/>
</dbReference>
<dbReference type="Pfam" id="PF00132">
    <property type="entry name" value="Hexapep"/>
    <property type="match status" value="1"/>
</dbReference>
<accession>A0A916JAN1</accession>
<dbReference type="PANTHER" id="PTHR23416:SF78">
    <property type="entry name" value="LIPOPOLYSACCHARIDE BIOSYNTHESIS O-ACETYL TRANSFERASE WBBJ-RELATED"/>
    <property type="match status" value="1"/>
</dbReference>
<name>A0A916JAN1_9BACT</name>
<reference evidence="1" key="1">
    <citation type="submission" date="2021-04" db="EMBL/GenBank/DDBJ databases">
        <authorList>
            <person name="Rodrigo-Torres L."/>
            <person name="Arahal R. D."/>
            <person name="Lucena T."/>
        </authorList>
    </citation>
    <scope>NUCLEOTIDE SEQUENCE</scope>
    <source>
        <strain evidence="1">CECT 9275</strain>
    </source>
</reference>
<dbReference type="EMBL" id="CAJRAF010000001">
    <property type="protein sequence ID" value="CAG4995336.1"/>
    <property type="molecule type" value="Genomic_DNA"/>
</dbReference>
<keyword evidence="1" id="KW-0012">Acyltransferase</keyword>
<dbReference type="InterPro" id="IPR051159">
    <property type="entry name" value="Hexapeptide_acetyltransf"/>
</dbReference>
<organism evidence="1 2">
    <name type="scientific">Dyadobacter helix</name>
    <dbReference type="NCBI Taxonomy" id="2822344"/>
    <lineage>
        <taxon>Bacteria</taxon>
        <taxon>Pseudomonadati</taxon>
        <taxon>Bacteroidota</taxon>
        <taxon>Cytophagia</taxon>
        <taxon>Cytophagales</taxon>
        <taxon>Spirosomataceae</taxon>
        <taxon>Dyadobacter</taxon>
    </lineage>
</organism>
<dbReference type="InterPro" id="IPR011004">
    <property type="entry name" value="Trimer_LpxA-like_sf"/>
</dbReference>
<sequence>MKKLLQKIIQKKNPAFVFDENIDTGILIALFFDKLICLIRSLKLLFYFKKPGLIFLGPNVRFFNMKNISIGKWTKIDRGAYLSGLGRGKLEIGRGAGIGSYSQIIISTSFNNLGEYIKIGNNVGIGQFASLGGSGGLTIGDNCIIGQYFSCHPENHNYDRSDVLIKNQGTTRAAIVVGENCWIGSKVTVLAGVEIGANSVVAAGAVVTKSMPPNSIIGGVPARVIKNRFEA</sequence>